<name>A0ABZ2KSH7_9BACT</name>
<feature type="signal peptide" evidence="2">
    <location>
        <begin position="1"/>
        <end position="24"/>
    </location>
</feature>
<keyword evidence="2" id="KW-0732">Signal</keyword>
<dbReference type="Proteomes" id="UP001374803">
    <property type="component" value="Chromosome"/>
</dbReference>
<evidence type="ECO:0000256" key="1">
    <source>
        <dbReference type="SAM" id="MobiDB-lite"/>
    </source>
</evidence>
<accession>A0ABZ2KSH7</accession>
<dbReference type="PROSITE" id="PS51257">
    <property type="entry name" value="PROKAR_LIPOPROTEIN"/>
    <property type="match status" value="1"/>
</dbReference>
<protein>
    <recommendedName>
        <fullName evidence="5">IPT/TIG domain-containing protein</fullName>
    </recommendedName>
</protein>
<gene>
    <name evidence="3" type="ORF">LVJ94_31720</name>
</gene>
<feature type="region of interest" description="Disordered" evidence="1">
    <location>
        <begin position="25"/>
        <end position="57"/>
    </location>
</feature>
<proteinExistence type="predicted"/>
<dbReference type="EMBL" id="CP089983">
    <property type="protein sequence ID" value="WXB01475.1"/>
    <property type="molecule type" value="Genomic_DNA"/>
</dbReference>
<evidence type="ECO:0000256" key="2">
    <source>
        <dbReference type="SAM" id="SignalP"/>
    </source>
</evidence>
<feature type="chain" id="PRO_5046331692" description="IPT/TIG domain-containing protein" evidence="2">
    <location>
        <begin position="25"/>
        <end position="307"/>
    </location>
</feature>
<dbReference type="Gene3D" id="2.60.40.10">
    <property type="entry name" value="Immunoglobulins"/>
    <property type="match status" value="3"/>
</dbReference>
<dbReference type="InterPro" id="IPR013783">
    <property type="entry name" value="Ig-like_fold"/>
</dbReference>
<evidence type="ECO:0008006" key="5">
    <source>
        <dbReference type="Google" id="ProtNLM"/>
    </source>
</evidence>
<dbReference type="SUPFAM" id="SSF81296">
    <property type="entry name" value="E set domains"/>
    <property type="match status" value="2"/>
</dbReference>
<organism evidence="3 4">
    <name type="scientific">Pendulispora rubella</name>
    <dbReference type="NCBI Taxonomy" id="2741070"/>
    <lineage>
        <taxon>Bacteria</taxon>
        <taxon>Pseudomonadati</taxon>
        <taxon>Myxococcota</taxon>
        <taxon>Myxococcia</taxon>
        <taxon>Myxococcales</taxon>
        <taxon>Sorangiineae</taxon>
        <taxon>Pendulisporaceae</taxon>
        <taxon>Pendulispora</taxon>
    </lineage>
</organism>
<evidence type="ECO:0000313" key="4">
    <source>
        <dbReference type="Proteomes" id="UP001374803"/>
    </source>
</evidence>
<dbReference type="RefSeq" id="WP_394831090.1">
    <property type="nucleotide sequence ID" value="NZ_CP089929.1"/>
</dbReference>
<keyword evidence="4" id="KW-1185">Reference proteome</keyword>
<dbReference type="InterPro" id="IPR014756">
    <property type="entry name" value="Ig_E-set"/>
</dbReference>
<reference evidence="3" key="1">
    <citation type="submission" date="2021-12" db="EMBL/GenBank/DDBJ databases">
        <title>Discovery of the Pendulisporaceae a myxobacterial family with distinct sporulation behavior and unique specialized metabolism.</title>
        <authorList>
            <person name="Garcia R."/>
            <person name="Popoff A."/>
            <person name="Bader C.D."/>
            <person name="Loehr J."/>
            <person name="Walesch S."/>
            <person name="Walt C."/>
            <person name="Boldt J."/>
            <person name="Bunk B."/>
            <person name="Haeckl F.J.F.P.J."/>
            <person name="Gunesch A.P."/>
            <person name="Birkelbach J."/>
            <person name="Nuebel U."/>
            <person name="Pietschmann T."/>
            <person name="Bach T."/>
            <person name="Mueller R."/>
        </authorList>
    </citation>
    <scope>NUCLEOTIDE SEQUENCE</scope>
    <source>
        <strain evidence="3">MSr11367</strain>
    </source>
</reference>
<sequence>MTTRRLHGRVLAACLLLASACASAPTDEENRATTEGSDDEELRIQPLRTPNDPPPNVDGFNPSTGIVGQWIAINGRNFQVGDRVFFGGVQAGNIDYSGVPARISAAVPRKARTGAIGVELTTSIGAPFRVLPTESGFTPASGTPLTTTVVIKGTGFADSPIRVLFANGVEGVVTGGDEVTIGVTVPDNAASGPLTITTRGGSIKTRDSFTVLPPPPAIKNRDGFSPKSGPLGTEVHLYAKDGTTFQQITRVAFKGPGIPNRVDAMFQVVNRKTEIVTIVPSGAVTGTIRVTNATGADATSEDFVVLP</sequence>
<evidence type="ECO:0000313" key="3">
    <source>
        <dbReference type="EMBL" id="WXB01475.1"/>
    </source>
</evidence>